<accession>A0A938BLX5</accession>
<dbReference type="PANTHER" id="PTHR22911">
    <property type="entry name" value="ACYL-MALONYL CONDENSING ENZYME-RELATED"/>
    <property type="match status" value="1"/>
</dbReference>
<protein>
    <submittedName>
        <fullName evidence="3">DMT family transporter</fullName>
    </submittedName>
</protein>
<feature type="domain" description="EamA" evidence="2">
    <location>
        <begin position="160"/>
        <end position="290"/>
    </location>
</feature>
<reference evidence="3" key="1">
    <citation type="submission" date="2019-03" db="EMBL/GenBank/DDBJ databases">
        <title>Lake Tanganyika Metagenome-Assembled Genomes (MAGs).</title>
        <authorList>
            <person name="Tran P."/>
        </authorList>
    </citation>
    <scope>NUCLEOTIDE SEQUENCE</scope>
    <source>
        <strain evidence="3">M_DeepCast_400m_m2_100</strain>
    </source>
</reference>
<dbReference type="AlphaFoldDB" id="A0A938BLX5"/>
<sequence>MSHIGGRQPQAYAYGLAAVLLWSTVASAFELSLRVLSPTQLLLGASLFSTLALLLVLLVQRKLHLLRATTRRQWLRSALAGGMSPFLYYSMLFEAYARLPGQEAQPLNYTWSIALALLSIPLLKQRIRPAGFLALGISLLGVSVIATRGQVLALRPTDALGVGLALGSSVVWALYWILNLRDGRDGVVKLFLGFLWGFGFTAGFAAWRGVPVPPWGAGWSGAAYVGCFEMGFTFVLWLTALRLSATTARVANLIFLAPFLSLLLLHFVVGEELFPSSVVGLALIVAGIALQRRCG</sequence>
<dbReference type="Pfam" id="PF00892">
    <property type="entry name" value="EamA"/>
    <property type="match status" value="2"/>
</dbReference>
<keyword evidence="1" id="KW-1133">Transmembrane helix</keyword>
<dbReference type="SUPFAM" id="SSF103481">
    <property type="entry name" value="Multidrug resistance efflux transporter EmrE"/>
    <property type="match status" value="2"/>
</dbReference>
<feature type="transmembrane region" description="Helical" evidence="1">
    <location>
        <begin position="105"/>
        <end position="123"/>
    </location>
</feature>
<feature type="transmembrane region" description="Helical" evidence="1">
    <location>
        <begin position="216"/>
        <end position="238"/>
    </location>
</feature>
<feature type="transmembrane region" description="Helical" evidence="1">
    <location>
        <begin position="41"/>
        <end position="59"/>
    </location>
</feature>
<name>A0A938BLX5_UNCEI</name>
<evidence type="ECO:0000313" key="3">
    <source>
        <dbReference type="EMBL" id="MBM3317459.1"/>
    </source>
</evidence>
<feature type="transmembrane region" description="Helical" evidence="1">
    <location>
        <begin position="12"/>
        <end position="29"/>
    </location>
</feature>
<feature type="transmembrane region" description="Helical" evidence="1">
    <location>
        <begin position="79"/>
        <end position="99"/>
    </location>
</feature>
<dbReference type="InterPro" id="IPR000620">
    <property type="entry name" value="EamA_dom"/>
</dbReference>
<feature type="domain" description="EamA" evidence="2">
    <location>
        <begin position="12"/>
        <end position="146"/>
    </location>
</feature>
<organism evidence="3 4">
    <name type="scientific">Eiseniibacteriota bacterium</name>
    <dbReference type="NCBI Taxonomy" id="2212470"/>
    <lineage>
        <taxon>Bacteria</taxon>
        <taxon>Candidatus Eiseniibacteriota</taxon>
    </lineage>
</organism>
<dbReference type="Proteomes" id="UP000748308">
    <property type="component" value="Unassembled WGS sequence"/>
</dbReference>
<keyword evidence="1" id="KW-0472">Membrane</keyword>
<evidence type="ECO:0000313" key="4">
    <source>
        <dbReference type="Proteomes" id="UP000748308"/>
    </source>
</evidence>
<comment type="caution">
    <text evidence="3">The sequence shown here is derived from an EMBL/GenBank/DDBJ whole genome shotgun (WGS) entry which is preliminary data.</text>
</comment>
<feature type="transmembrane region" description="Helical" evidence="1">
    <location>
        <begin position="190"/>
        <end position="210"/>
    </location>
</feature>
<feature type="transmembrane region" description="Helical" evidence="1">
    <location>
        <begin position="250"/>
        <end position="267"/>
    </location>
</feature>
<dbReference type="PANTHER" id="PTHR22911:SF137">
    <property type="entry name" value="SOLUTE CARRIER FAMILY 35 MEMBER G2-RELATED"/>
    <property type="match status" value="1"/>
</dbReference>
<feature type="transmembrane region" description="Helical" evidence="1">
    <location>
        <begin position="159"/>
        <end position="178"/>
    </location>
</feature>
<dbReference type="GO" id="GO:0016020">
    <property type="term" value="C:membrane"/>
    <property type="evidence" value="ECO:0007669"/>
    <property type="project" value="InterPro"/>
</dbReference>
<feature type="transmembrane region" description="Helical" evidence="1">
    <location>
        <begin position="273"/>
        <end position="290"/>
    </location>
</feature>
<proteinExistence type="predicted"/>
<dbReference type="InterPro" id="IPR037185">
    <property type="entry name" value="EmrE-like"/>
</dbReference>
<evidence type="ECO:0000256" key="1">
    <source>
        <dbReference type="SAM" id="Phobius"/>
    </source>
</evidence>
<evidence type="ECO:0000259" key="2">
    <source>
        <dbReference type="Pfam" id="PF00892"/>
    </source>
</evidence>
<gene>
    <name evidence="3" type="ORF">FJY75_06360</name>
</gene>
<dbReference type="EMBL" id="VGIY01000128">
    <property type="protein sequence ID" value="MBM3317459.1"/>
    <property type="molecule type" value="Genomic_DNA"/>
</dbReference>
<keyword evidence="1" id="KW-0812">Transmembrane</keyword>
<feature type="transmembrane region" description="Helical" evidence="1">
    <location>
        <begin position="130"/>
        <end position="147"/>
    </location>
</feature>